<feature type="region of interest" description="Disordered" evidence="12">
    <location>
        <begin position="1"/>
        <end position="23"/>
    </location>
</feature>
<keyword evidence="14" id="KW-1185">Reference proteome</keyword>
<evidence type="ECO:0000256" key="11">
    <source>
        <dbReference type="RuleBase" id="RU000679"/>
    </source>
</evidence>
<evidence type="ECO:0000256" key="10">
    <source>
        <dbReference type="ARBA" id="ARBA00023303"/>
    </source>
</evidence>
<dbReference type="GO" id="GO:0015280">
    <property type="term" value="F:ligand-gated sodium channel activity"/>
    <property type="evidence" value="ECO:0007669"/>
    <property type="project" value="TreeGrafter"/>
</dbReference>
<dbReference type="AlphaFoldDB" id="A0A267GRF7"/>
<sequence>MSGPSSPAHPAENGSLRLSTCRVPGAPRPLRFARSRRSVWQPRPQQRQASSRCRHGRSCHQWPQAGLSAIFKDFAGNTTAHGIRQLAQANGWCRRIVWAAILTVVTAGVATHLTVEVMHYFSYPISVQTSFILGGYAFPDVIICDPIGPINPRLTLRRNASSGPAGDILIGTEDAIVLPDSGELQQKDKFRFFLSHFIDLPASGLQPADYIIFCRYQKLPCTFLNFSVYYHHDFMNCFVFRPPTRLVAAAGPDSGLTLVLNVPQRSSVESFSEFGERYEEALLPLGLRVSLQQADTVPRPSEGGWMLPKGMLTEISTWHFRSALANTPVAPCSGESSNLRQRNHATGRIEEFYYRKEDCEYNRLVERAGQVCNCSVHADYPLGGSGNSSSDDGGRDRFVGCHEPFRITRRLFDMILRLRKAGHSHIGDQAAQPAMEILEDAASPLNRIIDCFQEARRQPVSHSDCPNPCEFDNYVTAVSQALWPQQELLSRIKELLLDSIHQEYFNTVRRRSLQDSLIHPLKPDFWDQFAALEGCTAPDCFSRINRQIFSFMEENFLELRVFPRSLDIQYTEERCNFPLSSLLSQLGGLSGLWLGISIVTVCEFIDFLGALVRRLLSSTFRERLTDTELVTELSV</sequence>
<evidence type="ECO:0000256" key="5">
    <source>
        <dbReference type="ARBA" id="ARBA00022989"/>
    </source>
</evidence>
<dbReference type="OrthoDB" id="6110812at2759"/>
<evidence type="ECO:0008006" key="15">
    <source>
        <dbReference type="Google" id="ProtNLM"/>
    </source>
</evidence>
<keyword evidence="4 11" id="KW-0812">Transmembrane</keyword>
<evidence type="ECO:0000256" key="9">
    <source>
        <dbReference type="ARBA" id="ARBA00023201"/>
    </source>
</evidence>
<evidence type="ECO:0000256" key="7">
    <source>
        <dbReference type="ARBA" id="ARBA00023065"/>
    </source>
</evidence>
<proteinExistence type="inferred from homology"/>
<dbReference type="InterPro" id="IPR001873">
    <property type="entry name" value="ENaC"/>
</dbReference>
<keyword evidence="7 11" id="KW-0406">Ion transport</keyword>
<gene>
    <name evidence="13" type="ORF">BOX15_Mlig030650g2</name>
</gene>
<accession>A0A267GRF7</accession>
<dbReference type="EMBL" id="NIVC01000180">
    <property type="protein sequence ID" value="PAA88631.1"/>
    <property type="molecule type" value="Genomic_DNA"/>
</dbReference>
<name>A0A267GRF7_9PLAT</name>
<dbReference type="PANTHER" id="PTHR11690">
    <property type="entry name" value="AMILORIDE-SENSITIVE SODIUM CHANNEL-RELATED"/>
    <property type="match status" value="1"/>
</dbReference>
<comment type="caution">
    <text evidence="13">The sequence shown here is derived from an EMBL/GenBank/DDBJ whole genome shotgun (WGS) entry which is preliminary data.</text>
</comment>
<dbReference type="GO" id="GO:0005886">
    <property type="term" value="C:plasma membrane"/>
    <property type="evidence" value="ECO:0007669"/>
    <property type="project" value="TreeGrafter"/>
</dbReference>
<dbReference type="Gene3D" id="2.60.470.10">
    <property type="entry name" value="Acid-sensing ion channels like domains"/>
    <property type="match status" value="1"/>
</dbReference>
<feature type="region of interest" description="Disordered" evidence="12">
    <location>
        <begin position="35"/>
        <end position="55"/>
    </location>
</feature>
<evidence type="ECO:0000256" key="1">
    <source>
        <dbReference type="ARBA" id="ARBA00004141"/>
    </source>
</evidence>
<comment type="similarity">
    <text evidence="11">Belongs to the amiloride-sensitive sodium channel (TC 1.A.6) family.</text>
</comment>
<keyword evidence="10 11" id="KW-0407">Ion channel</keyword>
<evidence type="ECO:0000313" key="13">
    <source>
        <dbReference type="EMBL" id="PAA88631.1"/>
    </source>
</evidence>
<keyword evidence="5" id="KW-1133">Transmembrane helix</keyword>
<dbReference type="PANTHER" id="PTHR11690:SF248">
    <property type="entry name" value="PICKPOCKET 17, ISOFORM A"/>
    <property type="match status" value="1"/>
</dbReference>
<protein>
    <recommendedName>
        <fullName evidence="15">Amiloride-sensitive sodium channel</fullName>
    </recommendedName>
</protein>
<evidence type="ECO:0000256" key="2">
    <source>
        <dbReference type="ARBA" id="ARBA00022448"/>
    </source>
</evidence>
<organism evidence="13 14">
    <name type="scientific">Macrostomum lignano</name>
    <dbReference type="NCBI Taxonomy" id="282301"/>
    <lineage>
        <taxon>Eukaryota</taxon>
        <taxon>Metazoa</taxon>
        <taxon>Spiralia</taxon>
        <taxon>Lophotrochozoa</taxon>
        <taxon>Platyhelminthes</taxon>
        <taxon>Rhabditophora</taxon>
        <taxon>Macrostomorpha</taxon>
        <taxon>Macrostomida</taxon>
        <taxon>Macrostomidae</taxon>
        <taxon>Macrostomum</taxon>
    </lineage>
</organism>
<dbReference type="Pfam" id="PF00858">
    <property type="entry name" value="ASC"/>
    <property type="match status" value="1"/>
</dbReference>
<evidence type="ECO:0000256" key="4">
    <source>
        <dbReference type="ARBA" id="ARBA00022692"/>
    </source>
</evidence>
<evidence type="ECO:0000256" key="6">
    <source>
        <dbReference type="ARBA" id="ARBA00023053"/>
    </source>
</evidence>
<reference evidence="13 14" key="1">
    <citation type="submission" date="2017-06" db="EMBL/GenBank/DDBJ databases">
        <title>A platform for efficient transgenesis in Macrostomum lignano, a flatworm model organism for stem cell research.</title>
        <authorList>
            <person name="Berezikov E."/>
        </authorList>
    </citation>
    <scope>NUCLEOTIDE SEQUENCE [LARGE SCALE GENOMIC DNA]</scope>
    <source>
        <strain evidence="13">DV1</strain>
        <tissue evidence="13">Whole organism</tissue>
    </source>
</reference>
<evidence type="ECO:0000256" key="8">
    <source>
        <dbReference type="ARBA" id="ARBA00023136"/>
    </source>
</evidence>
<evidence type="ECO:0000313" key="14">
    <source>
        <dbReference type="Proteomes" id="UP000215902"/>
    </source>
</evidence>
<keyword evidence="2 11" id="KW-0813">Transport</keyword>
<keyword evidence="9 11" id="KW-0739">Sodium transport</keyword>
<dbReference type="Gene3D" id="1.10.287.770">
    <property type="entry name" value="YojJ-like"/>
    <property type="match status" value="1"/>
</dbReference>
<evidence type="ECO:0000256" key="3">
    <source>
        <dbReference type="ARBA" id="ARBA00022461"/>
    </source>
</evidence>
<comment type="subcellular location">
    <subcellularLocation>
        <location evidence="1">Membrane</location>
        <topology evidence="1">Multi-pass membrane protein</topology>
    </subcellularLocation>
</comment>
<dbReference type="STRING" id="282301.A0A267GRF7"/>
<keyword evidence="8" id="KW-0472">Membrane</keyword>
<keyword evidence="3 11" id="KW-0894">Sodium channel</keyword>
<dbReference type="Proteomes" id="UP000215902">
    <property type="component" value="Unassembled WGS sequence"/>
</dbReference>
<evidence type="ECO:0000256" key="12">
    <source>
        <dbReference type="SAM" id="MobiDB-lite"/>
    </source>
</evidence>
<keyword evidence="6" id="KW-0915">Sodium</keyword>